<dbReference type="InterPro" id="IPR003807">
    <property type="entry name" value="DUF202"/>
</dbReference>
<sequence length="128" mass="14193">MANSIVQKKVSDHLANERTFLAWIRTSLGIMGFGFVVVKFSLFIRQIELVLNTGAVPQSQHGYSGVVGVTIVIIGALTVILAFFKYRKTNRQIEDENFAQGAFGITITAVLIFIIGIILSWYLIDSLQ</sequence>
<dbReference type="InterPro" id="IPR052053">
    <property type="entry name" value="IM_YidH-like"/>
</dbReference>
<name>A0ABV4HMJ6_9SPHI</name>
<evidence type="ECO:0000256" key="6">
    <source>
        <dbReference type="SAM" id="Phobius"/>
    </source>
</evidence>
<evidence type="ECO:0000256" key="2">
    <source>
        <dbReference type="ARBA" id="ARBA00022475"/>
    </source>
</evidence>
<feature type="transmembrane region" description="Helical" evidence="6">
    <location>
        <begin position="20"/>
        <end position="43"/>
    </location>
</feature>
<keyword evidence="3 6" id="KW-0812">Transmembrane</keyword>
<dbReference type="EMBL" id="JBEOQB010000008">
    <property type="protein sequence ID" value="MEZ0454414.1"/>
    <property type="molecule type" value="Genomic_DNA"/>
</dbReference>
<keyword evidence="4 6" id="KW-1133">Transmembrane helix</keyword>
<evidence type="ECO:0000256" key="1">
    <source>
        <dbReference type="ARBA" id="ARBA00004651"/>
    </source>
</evidence>
<evidence type="ECO:0000313" key="8">
    <source>
        <dbReference type="EMBL" id="MEZ0454414.1"/>
    </source>
</evidence>
<evidence type="ECO:0000259" key="7">
    <source>
        <dbReference type="Pfam" id="PF02656"/>
    </source>
</evidence>
<evidence type="ECO:0000256" key="4">
    <source>
        <dbReference type="ARBA" id="ARBA00022989"/>
    </source>
</evidence>
<keyword evidence="5 6" id="KW-0472">Membrane</keyword>
<feature type="domain" description="DUF202" evidence="7">
    <location>
        <begin position="12"/>
        <end position="91"/>
    </location>
</feature>
<dbReference type="PANTHER" id="PTHR34187">
    <property type="entry name" value="FGR18P"/>
    <property type="match status" value="1"/>
</dbReference>
<dbReference type="Pfam" id="PF02656">
    <property type="entry name" value="DUF202"/>
    <property type="match status" value="1"/>
</dbReference>
<comment type="subcellular location">
    <subcellularLocation>
        <location evidence="1">Cell membrane</location>
        <topology evidence="1">Multi-pass membrane protein</topology>
    </subcellularLocation>
</comment>
<keyword evidence="2" id="KW-1003">Cell membrane</keyword>
<evidence type="ECO:0000313" key="9">
    <source>
        <dbReference type="Proteomes" id="UP001566204"/>
    </source>
</evidence>
<feature type="transmembrane region" description="Helical" evidence="6">
    <location>
        <begin position="98"/>
        <end position="124"/>
    </location>
</feature>
<protein>
    <submittedName>
        <fullName evidence="8">DUF202 domain-containing protein</fullName>
    </submittedName>
</protein>
<accession>A0ABV4HMJ6</accession>
<feature type="transmembrane region" description="Helical" evidence="6">
    <location>
        <begin position="63"/>
        <end position="86"/>
    </location>
</feature>
<gene>
    <name evidence="8" type="ORF">ABTW24_22675</name>
</gene>
<organism evidence="8 9">
    <name type="scientific">Sphingobacterium thalpophilum</name>
    <dbReference type="NCBI Taxonomy" id="259"/>
    <lineage>
        <taxon>Bacteria</taxon>
        <taxon>Pseudomonadati</taxon>
        <taxon>Bacteroidota</taxon>
        <taxon>Sphingobacteriia</taxon>
        <taxon>Sphingobacteriales</taxon>
        <taxon>Sphingobacteriaceae</taxon>
        <taxon>Sphingobacterium</taxon>
    </lineage>
</organism>
<reference evidence="8 9" key="1">
    <citation type="submission" date="2024-06" db="EMBL/GenBank/DDBJ databases">
        <title>Soil Sphingobacterium thalpophilum.</title>
        <authorList>
            <person name="Yang J."/>
            <person name="Li J."/>
        </authorList>
    </citation>
    <scope>NUCLEOTIDE SEQUENCE [LARGE SCALE GENOMIC DNA]</scope>
    <source>
        <strain evidence="8 9">22g91tb</strain>
    </source>
</reference>
<comment type="caution">
    <text evidence="8">The sequence shown here is derived from an EMBL/GenBank/DDBJ whole genome shotgun (WGS) entry which is preliminary data.</text>
</comment>
<evidence type="ECO:0000256" key="5">
    <source>
        <dbReference type="ARBA" id="ARBA00023136"/>
    </source>
</evidence>
<keyword evidence="9" id="KW-1185">Reference proteome</keyword>
<dbReference type="Proteomes" id="UP001566204">
    <property type="component" value="Unassembled WGS sequence"/>
</dbReference>
<dbReference type="RefSeq" id="WP_282636152.1">
    <property type="nucleotide sequence ID" value="NZ_CP141191.1"/>
</dbReference>
<evidence type="ECO:0000256" key="3">
    <source>
        <dbReference type="ARBA" id="ARBA00022692"/>
    </source>
</evidence>
<dbReference type="PANTHER" id="PTHR34187:SF2">
    <property type="entry name" value="DUF202 DOMAIN-CONTAINING PROTEIN"/>
    <property type="match status" value="1"/>
</dbReference>
<proteinExistence type="predicted"/>